<dbReference type="EMBL" id="BCTB01000020">
    <property type="protein sequence ID" value="GAT15849.1"/>
    <property type="molecule type" value="Genomic_DNA"/>
</dbReference>
<accession>A0A117IMV0</accession>
<keyword evidence="1" id="KW-0732">Signal</keyword>
<evidence type="ECO:0000256" key="1">
    <source>
        <dbReference type="SAM" id="SignalP"/>
    </source>
</evidence>
<organism evidence="3 4">
    <name type="scientific">Mycolicibacterium thermoresistibile</name>
    <name type="common">Mycobacterium thermoresistibile</name>
    <dbReference type="NCBI Taxonomy" id="1797"/>
    <lineage>
        <taxon>Bacteria</taxon>
        <taxon>Bacillati</taxon>
        <taxon>Actinomycetota</taxon>
        <taxon>Actinomycetes</taxon>
        <taxon>Mycobacteriales</taxon>
        <taxon>Mycobacteriaceae</taxon>
        <taxon>Mycolicibacterium</taxon>
    </lineage>
</organism>
<protein>
    <recommendedName>
        <fullName evidence="2">DUF732 domain-containing protein</fullName>
    </recommendedName>
</protein>
<evidence type="ECO:0000313" key="4">
    <source>
        <dbReference type="Proteomes" id="UP000069654"/>
    </source>
</evidence>
<dbReference type="Pfam" id="PF05305">
    <property type="entry name" value="DUF732"/>
    <property type="match status" value="1"/>
</dbReference>
<dbReference type="RefSeq" id="WP_003924979.1">
    <property type="nucleotide sequence ID" value="NZ_BCTB01000020.1"/>
</dbReference>
<name>A0A117IMV0_MYCTH</name>
<feature type="chain" id="PRO_5007148959" description="DUF732 domain-containing protein" evidence="1">
    <location>
        <begin position="36"/>
        <end position="128"/>
    </location>
</feature>
<proteinExistence type="predicted"/>
<dbReference type="STRING" id="1797.RMCT_2819"/>
<dbReference type="AlphaFoldDB" id="A0A117IMV0"/>
<feature type="domain" description="DUF732" evidence="2">
    <location>
        <begin position="38"/>
        <end position="108"/>
    </location>
</feature>
<reference evidence="4" key="2">
    <citation type="submission" date="2016-02" db="EMBL/GenBank/DDBJ databases">
        <title>Draft genome sequence of five rapidly growing Mycobacterium species.</title>
        <authorList>
            <person name="Katahira K."/>
            <person name="Gotou Y."/>
            <person name="Iida K."/>
            <person name="Ogura Y."/>
            <person name="Hayashi T."/>
        </authorList>
    </citation>
    <scope>NUCLEOTIDE SEQUENCE [LARGE SCALE GENOMIC DNA]</scope>
    <source>
        <strain evidence="4">JCM6362</strain>
    </source>
</reference>
<reference evidence="3 4" key="1">
    <citation type="journal article" date="2016" name="Genome Announc.">
        <title>Draft Genome Sequences of Five Rapidly Growing Mycobacterium Species, M. thermoresistibile, M. fortuitum subsp. acetamidolyticum, M. canariasense, M. brisbanense, and M. novocastrense.</title>
        <authorList>
            <person name="Katahira K."/>
            <person name="Ogura Y."/>
            <person name="Gotoh Y."/>
            <person name="Hayashi T."/>
        </authorList>
    </citation>
    <scope>NUCLEOTIDE SEQUENCE [LARGE SCALE GENOMIC DNA]</scope>
    <source>
        <strain evidence="3 4">JCM6362</strain>
    </source>
</reference>
<dbReference type="OrthoDB" id="4731800at2"/>
<sequence>MKNLRSILATLALAVGLLVAPALSGASAVAPSAQADTGVDVFLRALADRGVVGVDPARAVEVGQSICPRLVEPGQAAANVAADVAEAIGRPLGPATVFTGVAISVFCPGAVAALASGQSPIPLDLLGI</sequence>
<evidence type="ECO:0000313" key="3">
    <source>
        <dbReference type="EMBL" id="GAT15849.1"/>
    </source>
</evidence>
<dbReference type="Proteomes" id="UP000069654">
    <property type="component" value="Unassembled WGS sequence"/>
</dbReference>
<gene>
    <name evidence="3" type="ORF">RMCT_2819</name>
</gene>
<dbReference type="InterPro" id="IPR007969">
    <property type="entry name" value="DUF732"/>
</dbReference>
<dbReference type="OMA" id="SIFCPRA"/>
<feature type="signal peptide" evidence="1">
    <location>
        <begin position="1"/>
        <end position="35"/>
    </location>
</feature>
<comment type="caution">
    <text evidence="3">The sequence shown here is derived from an EMBL/GenBank/DDBJ whole genome shotgun (WGS) entry which is preliminary data.</text>
</comment>
<evidence type="ECO:0000259" key="2">
    <source>
        <dbReference type="Pfam" id="PF05305"/>
    </source>
</evidence>